<dbReference type="Proteomes" id="UP000717696">
    <property type="component" value="Unassembled WGS sequence"/>
</dbReference>
<dbReference type="PANTHER" id="PTHR35332:SF2">
    <property type="entry name" value="REGULATION OF ENOLASE PROTEIN 1"/>
    <property type="match status" value="1"/>
</dbReference>
<reference evidence="1" key="1">
    <citation type="journal article" date="2021" name="Nat. Commun.">
        <title>Genetic determinants of endophytism in the Arabidopsis root mycobiome.</title>
        <authorList>
            <person name="Mesny F."/>
            <person name="Miyauchi S."/>
            <person name="Thiergart T."/>
            <person name="Pickel B."/>
            <person name="Atanasova L."/>
            <person name="Karlsson M."/>
            <person name="Huettel B."/>
            <person name="Barry K.W."/>
            <person name="Haridas S."/>
            <person name="Chen C."/>
            <person name="Bauer D."/>
            <person name="Andreopoulos W."/>
            <person name="Pangilinan J."/>
            <person name="LaButti K."/>
            <person name="Riley R."/>
            <person name="Lipzen A."/>
            <person name="Clum A."/>
            <person name="Drula E."/>
            <person name="Henrissat B."/>
            <person name="Kohler A."/>
            <person name="Grigoriev I.V."/>
            <person name="Martin F.M."/>
            <person name="Hacquard S."/>
        </authorList>
    </citation>
    <scope>NUCLEOTIDE SEQUENCE</scope>
    <source>
        <strain evidence="1">MPI-CAGE-AT-0021</strain>
    </source>
</reference>
<keyword evidence="2" id="KW-1185">Reference proteome</keyword>
<dbReference type="InterPro" id="IPR009784">
    <property type="entry name" value="DUF1349"/>
</dbReference>
<dbReference type="Gene3D" id="2.60.120.200">
    <property type="match status" value="1"/>
</dbReference>
<proteinExistence type="predicted"/>
<protein>
    <submittedName>
        <fullName evidence="1">Uncharacterized protein</fullName>
    </submittedName>
</protein>
<evidence type="ECO:0000313" key="2">
    <source>
        <dbReference type="Proteomes" id="UP000717696"/>
    </source>
</evidence>
<accession>A0A9P9JD12</accession>
<comment type="caution">
    <text evidence="1">The sequence shown here is derived from an EMBL/GenBank/DDBJ whole genome shotgun (WGS) entry which is preliminary data.</text>
</comment>
<organism evidence="1 2">
    <name type="scientific">Dactylonectria estremocensis</name>
    <dbReference type="NCBI Taxonomy" id="1079267"/>
    <lineage>
        <taxon>Eukaryota</taxon>
        <taxon>Fungi</taxon>
        <taxon>Dikarya</taxon>
        <taxon>Ascomycota</taxon>
        <taxon>Pezizomycotina</taxon>
        <taxon>Sordariomycetes</taxon>
        <taxon>Hypocreomycetidae</taxon>
        <taxon>Hypocreales</taxon>
        <taxon>Nectriaceae</taxon>
        <taxon>Dactylonectria</taxon>
    </lineage>
</organism>
<name>A0A9P9JD12_9HYPO</name>
<evidence type="ECO:0000313" key="1">
    <source>
        <dbReference type="EMBL" id="KAH7161979.1"/>
    </source>
</evidence>
<dbReference type="AlphaFoldDB" id="A0A9P9JD12"/>
<dbReference type="EMBL" id="JAGMUU010000001">
    <property type="protein sequence ID" value="KAH7161979.1"/>
    <property type="molecule type" value="Genomic_DNA"/>
</dbReference>
<gene>
    <name evidence="1" type="ORF">B0J13DRAFT_463350</name>
</gene>
<dbReference type="Pfam" id="PF07081">
    <property type="entry name" value="DUF1349"/>
    <property type="match status" value="1"/>
</dbReference>
<dbReference type="OrthoDB" id="42525at2759"/>
<dbReference type="PANTHER" id="PTHR35332">
    <property type="entry name" value="REGULATION OF ENOLASE PROTEIN 1"/>
    <property type="match status" value="1"/>
</dbReference>
<sequence>MLLKYANYNGEAPQNVLDPGATFNLTVTAPQDFWRQPPDVDIFTAPMLYQSMSLHSFLRARVTATADWTTLYEQGGLVIVLPTRTDNLEVKNKRRWIKAGIEYYDGAPHLSVVMADGWADWSMMPMPGNCPKVTLEIERSTRGSESWDGKESLWVYILDAEGNRKAVRQVTDVFENGEDGELWVGAYAGKPGETVKGETGSQLTVQFSDFNIERVA</sequence>